<dbReference type="Proteomes" id="UP000028006">
    <property type="component" value="Unassembled WGS sequence"/>
</dbReference>
<evidence type="ECO:0000313" key="2">
    <source>
        <dbReference type="Proteomes" id="UP000028006"/>
    </source>
</evidence>
<dbReference type="RefSeq" id="WP_034876814.1">
    <property type="nucleotide sequence ID" value="NZ_JOKG01000003.1"/>
</dbReference>
<comment type="caution">
    <text evidence="1">The sequence shown here is derived from an EMBL/GenBank/DDBJ whole genome shotgun (WGS) entry which is preliminary data.</text>
</comment>
<name>A0A081N5J5_9GAMM</name>
<protein>
    <submittedName>
        <fullName evidence="1">Uncharacterized protein</fullName>
    </submittedName>
</protein>
<dbReference type="EMBL" id="JOKG01000003">
    <property type="protein sequence ID" value="KEQ13718.1"/>
    <property type="molecule type" value="Genomic_DNA"/>
</dbReference>
<keyword evidence="2" id="KW-1185">Reference proteome</keyword>
<sequence>MDVDPPFRPDDPFLPAPHVDGPGVVRYGPYSFSPDPLIPGRQFEVPATPLVHRRRMQPPQRLGAELEVMMSELMDGAEFLINCKGRIRDKEDIEQVLHRTTHLLQIIPDLGSRLHAYSVQLATGHAPALESDWSGVGKVGVEGALARFQGAVTQVNQAMSGLNVPVQELNRLLQVVFDEGREVLASSRQLLTAVNEACQLGSRPLTSRDITAAANRLDPDIARERVRRRVAGENRFIQSLLNASQLIHCCGQGLGWLCHGAYQAGCYGVGKLETLLNYIYESLAGRDEMHEVIEEGTERPSDVIDPLFEGSRIYHRPESIGLKPLLDNRPQASAIRESVPQQGSDNPDIAPHHLLRRRNFNWPKGPLKRFCEAAQESAIGCAAPVSTQNPLKLNQSQLLKGKIISLFSQPNADLTGWIGSEFSDLETLHAFELYHLQDLLTMLSEEHFQQFQMAIKAQKERLLNRAAHDAIKESKSFENLFAGKIKPDEYDPWQGIDLDSYIAKVEQQLLDEAHRIESSLHHSRKRYRLSEGRDLQAHILMRQLEIRQEEILRNATKDEIGRSLLFYAGDQLDADSVAFQAGMIGKRLMSLYLEMEPDQALPPLDRELSFHSDTLDQLYRQLYKLEQMGCIDSRTPAFASIEQAMETLSMTGKGMLEMYEGVVHRDTHACRKRMLEIVEAELGQVACQEGFDPRQVDQLREVHLWLKGPRNHGFWPYLHSAINAAGPWMKKLLYREVGTVKARAMAQSIELKQALGLGYSAFRCLKDSEIMVALGDVFRQWKTSNPAYFQYLTQHYPELQPHKIATMDRMSLRERVRSVIESEQKNCERGELNHKMPEACLSALFFDLIKTCHGKGFRHQVELENLDEEYRMPLIRLHLNMLCQQVKADGQPQFPFLQALRQVDRRVADSLNMDSLCSFAISALDRTSLSQDNYRELAILYSQLVDDLHRRNSDEEVMVIDGLYSDR</sequence>
<dbReference type="AlphaFoldDB" id="A0A081N5J5"/>
<organism evidence="1 2">
    <name type="scientific">Endozoicomonas montiporae</name>
    <dbReference type="NCBI Taxonomy" id="1027273"/>
    <lineage>
        <taxon>Bacteria</taxon>
        <taxon>Pseudomonadati</taxon>
        <taxon>Pseudomonadota</taxon>
        <taxon>Gammaproteobacteria</taxon>
        <taxon>Oceanospirillales</taxon>
        <taxon>Endozoicomonadaceae</taxon>
        <taxon>Endozoicomonas</taxon>
    </lineage>
</organism>
<reference evidence="1 2" key="1">
    <citation type="submission" date="2014-06" db="EMBL/GenBank/DDBJ databases">
        <title>Whole Genome Sequences of Three Symbiotic Endozoicomonas Bacteria.</title>
        <authorList>
            <person name="Neave M.J."/>
            <person name="Apprill A."/>
            <person name="Voolstra C.R."/>
        </authorList>
    </citation>
    <scope>NUCLEOTIDE SEQUENCE [LARGE SCALE GENOMIC DNA]</scope>
    <source>
        <strain evidence="1 2">LMG 24815</strain>
    </source>
</reference>
<gene>
    <name evidence="1" type="ORF">GZ77_15590</name>
</gene>
<proteinExistence type="predicted"/>
<evidence type="ECO:0000313" key="1">
    <source>
        <dbReference type="EMBL" id="KEQ13718.1"/>
    </source>
</evidence>
<accession>A0A081N5J5</accession>